<keyword evidence="3" id="KW-1266">Target cell cytoplasm</keyword>
<dbReference type="Proteomes" id="UP000250242">
    <property type="component" value="Unassembled WGS sequence"/>
</dbReference>
<feature type="domain" description="VENN motif-containing" evidence="5">
    <location>
        <begin position="116"/>
        <end position="164"/>
    </location>
</feature>
<dbReference type="AlphaFoldDB" id="A0A2X1UJJ1"/>
<sequence length="359" mass="36834">MLVEYINKREQLENTADLLSAIAAGLAAPTDRVSGIVAASVSPSVAQAIGQYVKTHQGMDGAGEGSAAHLLAHGLLAGAVAAAGGNDMLIATGVAITAEAAAPLLAQYLYGKKAKALTADEKSTLLAITGLLGAGLGASSGSHAGIVQGGQAASNAVEHNQLSDLNGLFGVNQWGPRAASLVNFKVSEGATAEEITEALIDYITGVGYDSGVTDGILIWASAPIVFAGITQAPAVVANPAVLAFLKGYGVAAGMSIGESLVVSRFAKSDYKVSNLASDLTVGASNNMATDFLKRTVKPVSFILSKTNTKTAERFITTQGYIQGYFLGAGVSSMFGQYLGNKEHVIINFSNTQRQEKKHD</sequence>
<gene>
    <name evidence="6" type="ORF">NCTC11009_00494</name>
</gene>
<evidence type="ECO:0000256" key="2">
    <source>
        <dbReference type="ARBA" id="ARBA00022656"/>
    </source>
</evidence>
<keyword evidence="4" id="KW-0843">Virulence</keyword>
<reference evidence="6 7" key="1">
    <citation type="submission" date="2018-06" db="EMBL/GenBank/DDBJ databases">
        <authorList>
            <consortium name="Pathogen Informatics"/>
            <person name="Doyle S."/>
        </authorList>
    </citation>
    <scope>NUCLEOTIDE SEQUENCE [LARGE SCALE GENOMIC DNA]</scope>
    <source>
        <strain evidence="6 7">NCTC11009</strain>
    </source>
</reference>
<dbReference type="InterPro" id="IPR006914">
    <property type="entry name" value="VENN_dom"/>
</dbReference>
<organism evidence="6 7">
    <name type="scientific">Oligella urethralis</name>
    <dbReference type="NCBI Taxonomy" id="90245"/>
    <lineage>
        <taxon>Bacteria</taxon>
        <taxon>Pseudomonadati</taxon>
        <taxon>Pseudomonadota</taxon>
        <taxon>Betaproteobacteria</taxon>
        <taxon>Burkholderiales</taxon>
        <taxon>Alcaligenaceae</taxon>
        <taxon>Oligella</taxon>
    </lineage>
</organism>
<proteinExistence type="predicted"/>
<name>A0A2X1UJJ1_9BURK</name>
<accession>A0A2X1UJJ1</accession>
<dbReference type="RefSeq" id="WP_113062241.1">
    <property type="nucleotide sequence ID" value="NZ_UATH01000001.1"/>
</dbReference>
<keyword evidence="2" id="KW-0800">Toxin</keyword>
<evidence type="ECO:0000259" key="5">
    <source>
        <dbReference type="Pfam" id="PF04829"/>
    </source>
</evidence>
<comment type="subcellular location">
    <subcellularLocation>
        <location evidence="1">Target cell</location>
        <location evidence="1">Target cell cytoplasm</location>
    </subcellularLocation>
</comment>
<dbReference type="GO" id="GO:0090729">
    <property type="term" value="F:toxin activity"/>
    <property type="evidence" value="ECO:0007669"/>
    <property type="project" value="UniProtKB-KW"/>
</dbReference>
<evidence type="ECO:0000256" key="1">
    <source>
        <dbReference type="ARBA" id="ARBA00004219"/>
    </source>
</evidence>
<dbReference type="EMBL" id="UATH01000001">
    <property type="protein sequence ID" value="SPY07298.1"/>
    <property type="molecule type" value="Genomic_DNA"/>
</dbReference>
<evidence type="ECO:0000256" key="3">
    <source>
        <dbReference type="ARBA" id="ARBA00022913"/>
    </source>
</evidence>
<evidence type="ECO:0000313" key="7">
    <source>
        <dbReference type="Proteomes" id="UP000250242"/>
    </source>
</evidence>
<protein>
    <recommendedName>
        <fullName evidence="5">VENN motif-containing domain-containing protein</fullName>
    </recommendedName>
</protein>
<evidence type="ECO:0000313" key="6">
    <source>
        <dbReference type="EMBL" id="SPY07298.1"/>
    </source>
</evidence>
<dbReference type="Pfam" id="PF04829">
    <property type="entry name" value="PT-VENN"/>
    <property type="match status" value="1"/>
</dbReference>
<evidence type="ECO:0000256" key="4">
    <source>
        <dbReference type="ARBA" id="ARBA00023026"/>
    </source>
</evidence>